<feature type="compositionally biased region" description="Basic and acidic residues" evidence="1">
    <location>
        <begin position="142"/>
        <end position="155"/>
    </location>
</feature>
<reference evidence="2 3" key="1">
    <citation type="submission" date="2016-10" db="EMBL/GenBank/DDBJ databases">
        <title>Evaluation of Human, Veterinary and Environmental Mycobacterium chelonae Isolates by Core Genome Phylogenomic Analysis, Targeted Gene Comparison, and Anti-microbial Susceptibility Patterns: A Tale of Mistaken Identities.</title>
        <authorList>
            <person name="Fogelson S.B."/>
            <person name="Camus A.C."/>
            <person name="Lorenz W."/>
            <person name="Vasireddy R."/>
            <person name="Vasireddy S."/>
            <person name="Smith T."/>
            <person name="Brown-Elliott B.A."/>
            <person name="Wallace R.J.Jr."/>
            <person name="Hasan N.A."/>
            <person name="Reischl U."/>
            <person name="Sanchez S."/>
        </authorList>
    </citation>
    <scope>NUCLEOTIDE SEQUENCE [LARGE SCALE GENOMIC DNA]</scope>
    <source>
        <strain evidence="2 3">1559</strain>
    </source>
</reference>
<proteinExistence type="predicted"/>
<dbReference type="SUPFAM" id="SSF140453">
    <property type="entry name" value="EsxAB dimer-like"/>
    <property type="match status" value="1"/>
</dbReference>
<protein>
    <recommendedName>
        <fullName evidence="4">WXG100 family type VII secretion target</fullName>
    </recommendedName>
</protein>
<evidence type="ECO:0000313" key="2">
    <source>
        <dbReference type="EMBL" id="OHU20914.1"/>
    </source>
</evidence>
<dbReference type="Proteomes" id="UP000179616">
    <property type="component" value="Unassembled WGS sequence"/>
</dbReference>
<comment type="caution">
    <text evidence="2">The sequence shown here is derived from an EMBL/GenBank/DDBJ whole genome shotgun (WGS) entry which is preliminary data.</text>
</comment>
<dbReference type="STRING" id="948102.BKG76_09225"/>
<dbReference type="OrthoDB" id="5496837at2"/>
<feature type="compositionally biased region" description="Gly residues" evidence="1">
    <location>
        <begin position="214"/>
        <end position="226"/>
    </location>
</feature>
<dbReference type="EMBL" id="MLIK01000019">
    <property type="protein sequence ID" value="OHU20914.1"/>
    <property type="molecule type" value="Genomic_DNA"/>
</dbReference>
<accession>A0A1S1L212</accession>
<evidence type="ECO:0000313" key="3">
    <source>
        <dbReference type="Proteomes" id="UP000179616"/>
    </source>
</evidence>
<evidence type="ECO:0000256" key="1">
    <source>
        <dbReference type="SAM" id="MobiDB-lite"/>
    </source>
</evidence>
<dbReference type="RefSeq" id="WP_070937388.1">
    <property type="nucleotide sequence ID" value="NZ_MLIK01000019.1"/>
</dbReference>
<dbReference type="GeneID" id="57166984"/>
<evidence type="ECO:0008006" key="4">
    <source>
        <dbReference type="Google" id="ProtNLM"/>
    </source>
</evidence>
<gene>
    <name evidence="2" type="ORF">BKG76_09225</name>
</gene>
<sequence>MRPTISQLRGWDVANLDAAAKAIEDASKNLDLSIDGVVRDLDSAESFWKGKAFQSAYDQASSEQSSTNRLSFAISNVADAVRGGHSALTAGRDKVMALVDEATSKGLHVADDGTVTAPEGNRDLQAEARRLTDAIRQALKSLEEADRASSNDLRKASASVDAEHNSASTQPAAFMPASGGGGAAAASMKAGSGGFSGGSGGGGFGGGSGGGHGGGGFGGGHGGGGHSAPDGSYSNTGAPSLRPSGPSVFMNLDAGQMEVARKIIEEGLRRGLSPEAIQIALATALTESGLRSLANSSVPDSLMLANDGVGHDHDSVGPFQQRQSWGATADLMDPSRSAGKFYDQLVKVSGWQDMSVAQAAQAVQRSAFPDAYAKYEAQAAQIFHQVSGR</sequence>
<name>A0A1S1L212_9MYCO</name>
<feature type="region of interest" description="Disordered" evidence="1">
    <location>
        <begin position="214"/>
        <end position="249"/>
    </location>
</feature>
<dbReference type="InterPro" id="IPR036689">
    <property type="entry name" value="ESAT-6-like_sf"/>
</dbReference>
<organism evidence="2 3">
    <name type="scientific">Mycobacteroides franklinii</name>
    <dbReference type="NCBI Taxonomy" id="948102"/>
    <lineage>
        <taxon>Bacteria</taxon>
        <taxon>Bacillati</taxon>
        <taxon>Actinomycetota</taxon>
        <taxon>Actinomycetes</taxon>
        <taxon>Mycobacteriales</taxon>
        <taxon>Mycobacteriaceae</taxon>
        <taxon>Mycobacteroides</taxon>
    </lineage>
</organism>
<feature type="region of interest" description="Disordered" evidence="1">
    <location>
        <begin position="142"/>
        <end position="189"/>
    </location>
</feature>
<dbReference type="AlphaFoldDB" id="A0A1S1L212"/>